<feature type="compositionally biased region" description="Low complexity" evidence="1">
    <location>
        <begin position="14"/>
        <end position="27"/>
    </location>
</feature>
<evidence type="ECO:0000313" key="3">
    <source>
        <dbReference type="Proteomes" id="UP000077266"/>
    </source>
</evidence>
<dbReference type="Proteomes" id="UP000077266">
    <property type="component" value="Unassembled WGS sequence"/>
</dbReference>
<protein>
    <submittedName>
        <fullName evidence="2">Uncharacterized protein</fullName>
    </submittedName>
</protein>
<evidence type="ECO:0000313" key="2">
    <source>
        <dbReference type="EMBL" id="KZV88390.1"/>
    </source>
</evidence>
<dbReference type="EMBL" id="KV426101">
    <property type="protein sequence ID" value="KZV88390.1"/>
    <property type="molecule type" value="Genomic_DNA"/>
</dbReference>
<gene>
    <name evidence="2" type="ORF">EXIGLDRAFT_751717</name>
</gene>
<organism evidence="2 3">
    <name type="scientific">Exidia glandulosa HHB12029</name>
    <dbReference type="NCBI Taxonomy" id="1314781"/>
    <lineage>
        <taxon>Eukaryota</taxon>
        <taxon>Fungi</taxon>
        <taxon>Dikarya</taxon>
        <taxon>Basidiomycota</taxon>
        <taxon>Agaricomycotina</taxon>
        <taxon>Agaricomycetes</taxon>
        <taxon>Auriculariales</taxon>
        <taxon>Exidiaceae</taxon>
        <taxon>Exidia</taxon>
    </lineage>
</organism>
<evidence type="ECO:0000256" key="1">
    <source>
        <dbReference type="SAM" id="MobiDB-lite"/>
    </source>
</evidence>
<name>A0A165F4U5_EXIGL</name>
<feature type="compositionally biased region" description="Basic and acidic residues" evidence="1">
    <location>
        <begin position="65"/>
        <end position="79"/>
    </location>
</feature>
<dbReference type="AlphaFoldDB" id="A0A165F4U5"/>
<proteinExistence type="predicted"/>
<dbReference type="InParanoid" id="A0A165F4U5"/>
<sequence length="318" mass="36065">MIDGDWDYKPSLCSSQRTTSSPLSSSSMFFDESERNDANPNPKRTATTDAARKGLRTNKLSSASDADKNDKAVEPQHEGKHVAPRGWFAAVQKIFGSHRDVPSCIYVDVLCSRYWRYKDASFVLYRGAVLSHNHVRLRALHAAACLNPQYAQSAGGVAAMEWLREKGLPSVLNRLTEVGMRWRDLERAIKESSSKSPEDRDSFTTLMEDVALLHALDELWKAERKIDSTIHPSDWKRAIVSKQKHDAKFEPFRDPERRRHLGDLYKENLLEAFGYLKLGRPLFGALQDDLNRASEPTPFLPCARLDDTKQIHPVIGRC</sequence>
<feature type="region of interest" description="Disordered" evidence="1">
    <location>
        <begin position="1"/>
        <end position="79"/>
    </location>
</feature>
<reference evidence="2 3" key="1">
    <citation type="journal article" date="2016" name="Mol. Biol. Evol.">
        <title>Comparative Genomics of Early-Diverging Mushroom-Forming Fungi Provides Insights into the Origins of Lignocellulose Decay Capabilities.</title>
        <authorList>
            <person name="Nagy L.G."/>
            <person name="Riley R."/>
            <person name="Tritt A."/>
            <person name="Adam C."/>
            <person name="Daum C."/>
            <person name="Floudas D."/>
            <person name="Sun H."/>
            <person name="Yadav J.S."/>
            <person name="Pangilinan J."/>
            <person name="Larsson K.H."/>
            <person name="Matsuura K."/>
            <person name="Barry K."/>
            <person name="Labutti K."/>
            <person name="Kuo R."/>
            <person name="Ohm R.A."/>
            <person name="Bhattacharya S.S."/>
            <person name="Shirouzu T."/>
            <person name="Yoshinaga Y."/>
            <person name="Martin F.M."/>
            <person name="Grigoriev I.V."/>
            <person name="Hibbett D.S."/>
        </authorList>
    </citation>
    <scope>NUCLEOTIDE SEQUENCE [LARGE SCALE GENOMIC DNA]</scope>
    <source>
        <strain evidence="2 3">HHB12029</strain>
    </source>
</reference>
<feature type="compositionally biased region" description="Polar residues" evidence="1">
    <location>
        <begin position="38"/>
        <end position="48"/>
    </location>
</feature>
<keyword evidence="3" id="KW-1185">Reference proteome</keyword>
<accession>A0A165F4U5</accession>